<reference evidence="11" key="1">
    <citation type="submission" date="2020-04" db="EMBL/GenBank/DDBJ databases">
        <authorList>
            <person name="Alioto T."/>
            <person name="Alioto T."/>
            <person name="Gomez Garrido J."/>
        </authorList>
    </citation>
    <scope>NUCLEOTIDE SEQUENCE</scope>
    <source>
        <strain evidence="11">A484AB</strain>
    </source>
</reference>
<dbReference type="AlphaFoldDB" id="A0A7D9HYS4"/>
<dbReference type="InterPro" id="IPR000859">
    <property type="entry name" value="CUB_dom"/>
</dbReference>
<dbReference type="InterPro" id="IPR001881">
    <property type="entry name" value="EGF-like_Ca-bd_dom"/>
</dbReference>
<keyword evidence="3" id="KW-0245">EGF-like domain</keyword>
<evidence type="ECO:0000313" key="12">
    <source>
        <dbReference type="Proteomes" id="UP001152795"/>
    </source>
</evidence>
<name>A0A7D9HYS4_PARCT</name>
<dbReference type="InterPro" id="IPR049883">
    <property type="entry name" value="NOTCH1_EGF-like"/>
</dbReference>
<dbReference type="Proteomes" id="UP001152795">
    <property type="component" value="Unassembled WGS sequence"/>
</dbReference>
<dbReference type="PANTHER" id="PTHR24255:SF27">
    <property type="entry name" value="HAPTOGLOBIN-RELATED PROTEIN"/>
    <property type="match status" value="1"/>
</dbReference>
<proteinExistence type="predicted"/>
<dbReference type="InterPro" id="IPR000152">
    <property type="entry name" value="EGF-type_Asp/Asn_hydroxyl_site"/>
</dbReference>
<evidence type="ECO:0000256" key="7">
    <source>
        <dbReference type="ARBA" id="ARBA00022737"/>
    </source>
</evidence>
<dbReference type="PROSITE" id="PS01180">
    <property type="entry name" value="CUB"/>
    <property type="match status" value="1"/>
</dbReference>
<evidence type="ECO:0000256" key="4">
    <source>
        <dbReference type="ARBA" id="ARBA00022670"/>
    </source>
</evidence>
<evidence type="ECO:0000256" key="9">
    <source>
        <dbReference type="ARBA" id="ARBA00023157"/>
    </source>
</evidence>
<dbReference type="InterPro" id="IPR035914">
    <property type="entry name" value="Sperma_CUB_dom_sf"/>
</dbReference>
<dbReference type="FunFam" id="2.10.25.10:FF:000038">
    <property type="entry name" value="Fibrillin 2"/>
    <property type="match status" value="1"/>
</dbReference>
<dbReference type="InterPro" id="IPR018097">
    <property type="entry name" value="EGF_Ca-bd_CS"/>
</dbReference>
<keyword evidence="12" id="KW-1185">Reference proteome</keyword>
<dbReference type="GO" id="GO:0031638">
    <property type="term" value="P:zymogen activation"/>
    <property type="evidence" value="ECO:0007669"/>
    <property type="project" value="TreeGrafter"/>
</dbReference>
<dbReference type="CDD" id="cd00041">
    <property type="entry name" value="CUB"/>
    <property type="match status" value="1"/>
</dbReference>
<dbReference type="SUPFAM" id="SSF57196">
    <property type="entry name" value="EGF/Laminin"/>
    <property type="match status" value="1"/>
</dbReference>
<keyword evidence="8" id="KW-0378">Hydrolase</keyword>
<comment type="caution">
    <text evidence="10">Lacks conserved residue(s) required for the propagation of feature annotation.</text>
</comment>
<sequence length="232" mass="26711">MMSKYIRHPHHQHYILNTTMPRMLVKQSFLITFMFLTLFLGGSFSSETKKPKRGKCPRRQIRLTGSKLGTIETPGYPHPYRRSQICWWRIKVPRGFFVHLEFHDKIGIACTSKDRVAVSSGPLYYRVVPRGSGTTAVLCGQSRMSNVSVPGRQMWVRFHAVSDGSGKQQNIGFRATYRAMDNDECKREEHKCEQNCINKIGSYRCSCNLGYMLDNNGLNCTGKYFNIYFSNN</sequence>
<dbReference type="GO" id="GO:0004252">
    <property type="term" value="F:serine-type endopeptidase activity"/>
    <property type="evidence" value="ECO:0007669"/>
    <property type="project" value="TreeGrafter"/>
</dbReference>
<dbReference type="PANTHER" id="PTHR24255">
    <property type="entry name" value="COMPLEMENT COMPONENT 1, S SUBCOMPONENT-RELATED"/>
    <property type="match status" value="1"/>
</dbReference>
<gene>
    <name evidence="11" type="ORF">PACLA_8A034255</name>
</gene>
<protein>
    <submittedName>
        <fullName evidence="11">Dorsal-ventral patterning tolloid</fullName>
    </submittedName>
</protein>
<keyword evidence="4" id="KW-0645">Protease</keyword>
<evidence type="ECO:0000256" key="2">
    <source>
        <dbReference type="ARBA" id="ARBA00022525"/>
    </source>
</evidence>
<keyword evidence="6" id="KW-0732">Signal</keyword>
<evidence type="ECO:0000256" key="8">
    <source>
        <dbReference type="ARBA" id="ARBA00022801"/>
    </source>
</evidence>
<dbReference type="PROSITE" id="PS00010">
    <property type="entry name" value="ASX_HYDROXYL"/>
    <property type="match status" value="1"/>
</dbReference>
<evidence type="ECO:0000256" key="5">
    <source>
        <dbReference type="ARBA" id="ARBA00022723"/>
    </source>
</evidence>
<dbReference type="GO" id="GO:0072562">
    <property type="term" value="C:blood microparticle"/>
    <property type="evidence" value="ECO:0007669"/>
    <property type="project" value="TreeGrafter"/>
</dbReference>
<dbReference type="PROSITE" id="PS01186">
    <property type="entry name" value="EGF_2"/>
    <property type="match status" value="1"/>
</dbReference>
<comment type="caution">
    <text evidence="11">The sequence shown here is derived from an EMBL/GenBank/DDBJ whole genome shotgun (WGS) entry which is preliminary data.</text>
</comment>
<dbReference type="SMART" id="SM00042">
    <property type="entry name" value="CUB"/>
    <property type="match status" value="1"/>
</dbReference>
<evidence type="ECO:0000256" key="3">
    <source>
        <dbReference type="ARBA" id="ARBA00022536"/>
    </source>
</evidence>
<dbReference type="CDD" id="cd00054">
    <property type="entry name" value="EGF_CA"/>
    <property type="match status" value="1"/>
</dbReference>
<dbReference type="Pfam" id="PF00431">
    <property type="entry name" value="CUB"/>
    <property type="match status" value="1"/>
</dbReference>
<dbReference type="SMART" id="SM00179">
    <property type="entry name" value="EGF_CA"/>
    <property type="match status" value="1"/>
</dbReference>
<dbReference type="Gene3D" id="2.60.120.290">
    <property type="entry name" value="Spermadhesin, CUB domain"/>
    <property type="match status" value="1"/>
</dbReference>
<evidence type="ECO:0000256" key="6">
    <source>
        <dbReference type="ARBA" id="ARBA00022729"/>
    </source>
</evidence>
<dbReference type="PROSITE" id="PS01187">
    <property type="entry name" value="EGF_CA"/>
    <property type="match status" value="1"/>
</dbReference>
<dbReference type="SMART" id="SM00181">
    <property type="entry name" value="EGF"/>
    <property type="match status" value="1"/>
</dbReference>
<dbReference type="InterPro" id="IPR000742">
    <property type="entry name" value="EGF"/>
</dbReference>
<evidence type="ECO:0000256" key="10">
    <source>
        <dbReference type="PROSITE-ProRule" id="PRU00059"/>
    </source>
</evidence>
<accession>A0A7D9HYS4</accession>
<keyword evidence="7" id="KW-0677">Repeat</keyword>
<comment type="subcellular location">
    <subcellularLocation>
        <location evidence="1">Secreted</location>
    </subcellularLocation>
</comment>
<evidence type="ECO:0000256" key="1">
    <source>
        <dbReference type="ARBA" id="ARBA00004613"/>
    </source>
</evidence>
<organism evidence="11 12">
    <name type="scientific">Paramuricea clavata</name>
    <name type="common">Red gorgonian</name>
    <name type="synonym">Violescent sea-whip</name>
    <dbReference type="NCBI Taxonomy" id="317549"/>
    <lineage>
        <taxon>Eukaryota</taxon>
        <taxon>Metazoa</taxon>
        <taxon>Cnidaria</taxon>
        <taxon>Anthozoa</taxon>
        <taxon>Octocorallia</taxon>
        <taxon>Malacalcyonacea</taxon>
        <taxon>Plexauridae</taxon>
        <taxon>Paramuricea</taxon>
    </lineage>
</organism>
<keyword evidence="5" id="KW-0479">Metal-binding</keyword>
<dbReference type="GO" id="GO:0005509">
    <property type="term" value="F:calcium ion binding"/>
    <property type="evidence" value="ECO:0007669"/>
    <property type="project" value="InterPro"/>
</dbReference>
<dbReference type="OrthoDB" id="155976at2759"/>
<keyword evidence="9" id="KW-1015">Disulfide bond</keyword>
<dbReference type="SUPFAM" id="SSF49854">
    <property type="entry name" value="Spermadhesin, CUB domain"/>
    <property type="match status" value="1"/>
</dbReference>
<evidence type="ECO:0000313" key="11">
    <source>
        <dbReference type="EMBL" id="CAB3996721.1"/>
    </source>
</evidence>
<dbReference type="EMBL" id="CACRXK020002932">
    <property type="protein sequence ID" value="CAB3996721.1"/>
    <property type="molecule type" value="Genomic_DNA"/>
</dbReference>
<keyword evidence="2" id="KW-0964">Secreted</keyword>
<dbReference type="Pfam" id="PF07645">
    <property type="entry name" value="EGF_CA"/>
    <property type="match status" value="1"/>
</dbReference>
<dbReference type="Gene3D" id="2.10.25.10">
    <property type="entry name" value="Laminin"/>
    <property type="match status" value="1"/>
</dbReference>